<evidence type="ECO:0000313" key="2">
    <source>
        <dbReference type="EMBL" id="KAK0139429.1"/>
    </source>
</evidence>
<feature type="region of interest" description="Disordered" evidence="1">
    <location>
        <begin position="129"/>
        <end position="175"/>
    </location>
</feature>
<reference evidence="2" key="1">
    <citation type="journal article" date="2023" name="Front. Mar. Sci.">
        <title>A new Merluccius polli reference genome to investigate the effects of global change in West African waters.</title>
        <authorList>
            <person name="Mateo J.L."/>
            <person name="Blanco-Fernandez C."/>
            <person name="Garcia-Vazquez E."/>
            <person name="Machado-Schiaffino G."/>
        </authorList>
    </citation>
    <scope>NUCLEOTIDE SEQUENCE</scope>
    <source>
        <strain evidence="2">C29</strain>
        <tissue evidence="2">Fin</tissue>
    </source>
</reference>
<keyword evidence="3" id="KW-1185">Reference proteome</keyword>
<dbReference type="PANTHER" id="PTHR47331">
    <property type="entry name" value="PHD-TYPE DOMAIN-CONTAINING PROTEIN"/>
    <property type="match status" value="1"/>
</dbReference>
<dbReference type="GO" id="GO:0003676">
    <property type="term" value="F:nucleic acid binding"/>
    <property type="evidence" value="ECO:0007669"/>
    <property type="project" value="InterPro"/>
</dbReference>
<dbReference type="InterPro" id="IPR036397">
    <property type="entry name" value="RNaseH_sf"/>
</dbReference>
<dbReference type="PANTHER" id="PTHR47331:SF1">
    <property type="entry name" value="GAG-LIKE PROTEIN"/>
    <property type="match status" value="1"/>
</dbReference>
<dbReference type="EMBL" id="JAOPHQ010004381">
    <property type="protein sequence ID" value="KAK0139429.1"/>
    <property type="molecule type" value="Genomic_DNA"/>
</dbReference>
<evidence type="ECO:0008006" key="4">
    <source>
        <dbReference type="Google" id="ProtNLM"/>
    </source>
</evidence>
<accession>A0AA47MG22</accession>
<dbReference type="AlphaFoldDB" id="A0AA47MG22"/>
<dbReference type="Gene3D" id="3.30.420.10">
    <property type="entry name" value="Ribonuclease H-like superfamily/Ribonuclease H"/>
    <property type="match status" value="1"/>
</dbReference>
<dbReference type="InterPro" id="IPR012337">
    <property type="entry name" value="RNaseH-like_sf"/>
</dbReference>
<dbReference type="Proteomes" id="UP001174136">
    <property type="component" value="Unassembled WGS sequence"/>
</dbReference>
<proteinExistence type="predicted"/>
<protein>
    <recommendedName>
        <fullName evidence="4">Integrase catalytic domain-containing protein</fullName>
    </recommendedName>
</protein>
<sequence>MQVVNKDVIPPDPLYSDVSCCVGDKITPPQASHRQLTLDLGVIFMPPPQLWLPTHKLNVGGLKDGVNCGTLHLDEAKGRNFSGVHHSPVWAGPQMRCVRVDHKATGEHVHLSDLAICPQHLRLQLQPPLHGSGLAGPHESGWLSTGSREPRSTGDTCSVPLSHSPAPQTGQVSERGSRCGKCGVALARRKRPMGTYILSGEGLEMVEHPGDGRCPGLLTLGGTDRTASTGCKTYQDMQEAERAIICFEQGCYFSHEFTYLRNGKTLSSRSTIHKLDLILDNGILRVGGRINKSAMPMHQKNPIILPKGSHISNLILQHIHYQAKSKVLAPSCKLLSQEDNQKLCILQTHASKTWRTENGFSHVGIDYFGPIEVKRGRAQVKRWGGHFHLHAIHLEMANFLTTDSCINAICRFICRRGSIISIRTDCRTNFVGAQRELQEALKELNPQKIQNTFLTEGIKWVFNPPFGAHHGRIWERLIRLVKKKTSLKQQTLDDETLSTALCEVEAILNDRPITTVSSGPNDLEPLTPNHLPAEGEDNYATRNLWKNDQYSRKRWR</sequence>
<evidence type="ECO:0000256" key="1">
    <source>
        <dbReference type="SAM" id="MobiDB-lite"/>
    </source>
</evidence>
<comment type="caution">
    <text evidence="2">The sequence shown here is derived from an EMBL/GenBank/DDBJ whole genome shotgun (WGS) entry which is preliminary data.</text>
</comment>
<dbReference type="SUPFAM" id="SSF53098">
    <property type="entry name" value="Ribonuclease H-like"/>
    <property type="match status" value="1"/>
</dbReference>
<name>A0AA47MG22_MERPO</name>
<organism evidence="2 3">
    <name type="scientific">Merluccius polli</name>
    <name type="common">Benguela hake</name>
    <name type="synonym">Merluccius cadenati</name>
    <dbReference type="NCBI Taxonomy" id="89951"/>
    <lineage>
        <taxon>Eukaryota</taxon>
        <taxon>Metazoa</taxon>
        <taxon>Chordata</taxon>
        <taxon>Craniata</taxon>
        <taxon>Vertebrata</taxon>
        <taxon>Euteleostomi</taxon>
        <taxon>Actinopterygii</taxon>
        <taxon>Neopterygii</taxon>
        <taxon>Teleostei</taxon>
        <taxon>Neoteleostei</taxon>
        <taxon>Acanthomorphata</taxon>
        <taxon>Zeiogadaria</taxon>
        <taxon>Gadariae</taxon>
        <taxon>Gadiformes</taxon>
        <taxon>Gadoidei</taxon>
        <taxon>Merlucciidae</taxon>
        <taxon>Merluccius</taxon>
    </lineage>
</organism>
<gene>
    <name evidence="2" type="ORF">N1851_023850</name>
</gene>
<feature type="compositionally biased region" description="Polar residues" evidence="1">
    <location>
        <begin position="142"/>
        <end position="174"/>
    </location>
</feature>
<evidence type="ECO:0000313" key="3">
    <source>
        <dbReference type="Proteomes" id="UP001174136"/>
    </source>
</evidence>